<protein>
    <submittedName>
        <fullName evidence="6">ATP-binding cassette domain-containing protein</fullName>
    </submittedName>
</protein>
<feature type="domain" description="ABC transporter" evidence="5">
    <location>
        <begin position="13"/>
        <end position="249"/>
    </location>
</feature>
<comment type="caution">
    <text evidence="6">The sequence shown here is derived from an EMBL/GenBank/DDBJ whole genome shotgun (WGS) entry which is preliminary data.</text>
</comment>
<evidence type="ECO:0000256" key="2">
    <source>
        <dbReference type="ARBA" id="ARBA00022448"/>
    </source>
</evidence>
<dbReference type="SMART" id="SM00382">
    <property type="entry name" value="AAA"/>
    <property type="match status" value="2"/>
</dbReference>
<dbReference type="GO" id="GO:0016887">
    <property type="term" value="F:ATP hydrolysis activity"/>
    <property type="evidence" value="ECO:0007669"/>
    <property type="project" value="InterPro"/>
</dbReference>
<feature type="domain" description="ABC transporter" evidence="5">
    <location>
        <begin position="270"/>
        <end position="495"/>
    </location>
</feature>
<dbReference type="InterPro" id="IPR003439">
    <property type="entry name" value="ABC_transporter-like_ATP-bd"/>
</dbReference>
<evidence type="ECO:0000313" key="7">
    <source>
        <dbReference type="Proteomes" id="UP001140272"/>
    </source>
</evidence>
<dbReference type="PANTHER" id="PTHR43553">
    <property type="entry name" value="HEAVY METAL TRANSPORTER"/>
    <property type="match status" value="1"/>
</dbReference>
<dbReference type="SUPFAM" id="SSF52540">
    <property type="entry name" value="P-loop containing nucleoside triphosphate hydrolases"/>
    <property type="match status" value="2"/>
</dbReference>
<dbReference type="PANTHER" id="PTHR43553:SF24">
    <property type="entry name" value="ENERGY-COUPLING FACTOR TRANSPORTER ATP-BINDING PROTEIN ECFA1"/>
    <property type="match status" value="1"/>
</dbReference>
<dbReference type="PROSITE" id="PS50893">
    <property type="entry name" value="ABC_TRANSPORTER_2"/>
    <property type="match status" value="2"/>
</dbReference>
<reference evidence="6" key="1">
    <citation type="submission" date="2020-07" db="EMBL/GenBank/DDBJ databases">
        <authorList>
            <person name="Pettersson B.M.F."/>
            <person name="Behra P.R.K."/>
            <person name="Ramesh M."/>
            <person name="Das S."/>
            <person name="Dasgupta S."/>
            <person name="Kirsebom L.A."/>
        </authorList>
    </citation>
    <scope>NUCLEOTIDE SEQUENCE</scope>
    <source>
        <strain evidence="6">DSM 45406</strain>
    </source>
</reference>
<dbReference type="AlphaFoldDB" id="A0A9X2Y0A3"/>
<dbReference type="Proteomes" id="UP001140272">
    <property type="component" value="Unassembled WGS sequence"/>
</dbReference>
<dbReference type="EMBL" id="JACKRN010000569">
    <property type="protein sequence ID" value="MCV7071717.1"/>
    <property type="molecule type" value="Genomic_DNA"/>
</dbReference>
<dbReference type="GO" id="GO:0042626">
    <property type="term" value="F:ATPase-coupled transmembrane transporter activity"/>
    <property type="evidence" value="ECO:0007669"/>
    <property type="project" value="TreeGrafter"/>
</dbReference>
<dbReference type="CDD" id="cd03225">
    <property type="entry name" value="ABC_cobalt_CbiO_domain1"/>
    <property type="match status" value="2"/>
</dbReference>
<reference evidence="6" key="2">
    <citation type="journal article" date="2022" name="BMC Genomics">
        <title>Comparative genome analysis of mycobacteria focusing on tRNA and non-coding RNA.</title>
        <authorList>
            <person name="Behra P.R.K."/>
            <person name="Pettersson B.M.F."/>
            <person name="Ramesh M."/>
            <person name="Das S."/>
            <person name="Dasgupta S."/>
            <person name="Kirsebom L.A."/>
        </authorList>
    </citation>
    <scope>NUCLEOTIDE SEQUENCE</scope>
    <source>
        <strain evidence="6">DSM 45406</strain>
    </source>
</reference>
<proteinExistence type="inferred from homology"/>
<evidence type="ECO:0000313" key="6">
    <source>
        <dbReference type="EMBL" id="MCV7071717.1"/>
    </source>
</evidence>
<accession>A0A9X2Y0A3</accession>
<evidence type="ECO:0000256" key="3">
    <source>
        <dbReference type="ARBA" id="ARBA00022741"/>
    </source>
</evidence>
<sequence>MTGPQRPPGGVAVAARDWHWRHAGRGRWAVSGLDLTIDPGERVLLLGASGSGKSTLMQGLAGLLDSDEDGDESGALLVDGVPPAQRRSRIGMVLQNPDSQVILSRVGDDVAFGMENFLVPRAEIWPRARRALAAVGLNLPLAHDTSHLSGGQKQRLALAGVLAMAPGLLLLDEPTANLDPAGVEEVRDAVTSAVEQSGATLIVVEHRTAVWLPVVDRVIVLGDDGHVVADGAPGDVMERQREGLRRAGVWVPGLDLPDLPRHRAPGATLVRAEGLSAGYPAGPPCSASTFEIARGTTTVVTGPNGAGKSTLALTVGGLLPPRQGRLAAESGFAPSTDRPEPVRWRSRELLTRIGSVFQNPEHQFLTGSVHDELALGPRALKRDRATVTAVCDEMLDRLHLAHLADANPYTLSGGEQRRLSVATVLATRPEMIILDEPTFGQDRTTWEELLRLLADIADRGTAVVAVTHDVDFAALLADQHIELRPAAADAVAAPR</sequence>
<dbReference type="InterPro" id="IPR050095">
    <property type="entry name" value="ECF_ABC_transporter_ATP-bd"/>
</dbReference>
<dbReference type="InterPro" id="IPR003593">
    <property type="entry name" value="AAA+_ATPase"/>
</dbReference>
<keyword evidence="2" id="KW-0813">Transport</keyword>
<dbReference type="InterPro" id="IPR015856">
    <property type="entry name" value="ABC_transpr_CbiO/EcfA_su"/>
</dbReference>
<gene>
    <name evidence="6" type="ORF">H7H73_16250</name>
</gene>
<keyword evidence="4 6" id="KW-0067">ATP-binding</keyword>
<organism evidence="6 7">
    <name type="scientific">Mycolicibacterium rufum</name>
    <dbReference type="NCBI Taxonomy" id="318424"/>
    <lineage>
        <taxon>Bacteria</taxon>
        <taxon>Bacillati</taxon>
        <taxon>Actinomycetota</taxon>
        <taxon>Actinomycetes</taxon>
        <taxon>Mycobacteriales</taxon>
        <taxon>Mycobacteriaceae</taxon>
        <taxon>Mycolicibacterium</taxon>
    </lineage>
</organism>
<dbReference type="Gene3D" id="3.40.50.300">
    <property type="entry name" value="P-loop containing nucleotide triphosphate hydrolases"/>
    <property type="match status" value="2"/>
</dbReference>
<dbReference type="InterPro" id="IPR017871">
    <property type="entry name" value="ABC_transporter-like_CS"/>
</dbReference>
<keyword evidence="3" id="KW-0547">Nucleotide-binding</keyword>
<evidence type="ECO:0000256" key="1">
    <source>
        <dbReference type="ARBA" id="ARBA00005417"/>
    </source>
</evidence>
<evidence type="ECO:0000256" key="4">
    <source>
        <dbReference type="ARBA" id="ARBA00022840"/>
    </source>
</evidence>
<dbReference type="Pfam" id="PF00005">
    <property type="entry name" value="ABC_tran"/>
    <property type="match status" value="2"/>
</dbReference>
<name>A0A9X2Y0A3_9MYCO</name>
<evidence type="ECO:0000259" key="5">
    <source>
        <dbReference type="PROSITE" id="PS50893"/>
    </source>
</evidence>
<dbReference type="InterPro" id="IPR027417">
    <property type="entry name" value="P-loop_NTPase"/>
</dbReference>
<dbReference type="GO" id="GO:0005524">
    <property type="term" value="F:ATP binding"/>
    <property type="evidence" value="ECO:0007669"/>
    <property type="project" value="UniProtKB-KW"/>
</dbReference>
<dbReference type="GO" id="GO:0043190">
    <property type="term" value="C:ATP-binding cassette (ABC) transporter complex"/>
    <property type="evidence" value="ECO:0007669"/>
    <property type="project" value="TreeGrafter"/>
</dbReference>
<comment type="similarity">
    <text evidence="1">Belongs to the ABC transporter superfamily.</text>
</comment>
<dbReference type="PROSITE" id="PS00211">
    <property type="entry name" value="ABC_TRANSPORTER_1"/>
    <property type="match status" value="2"/>
</dbReference>